<keyword evidence="4 6" id="KW-0786">Thiamine pyrophosphate</keyword>
<keyword evidence="5 6" id="KW-0464">Manganese</keyword>
<organism evidence="8 9">
    <name type="scientific">Segatella copri</name>
    <dbReference type="NCBI Taxonomy" id="165179"/>
    <lineage>
        <taxon>Bacteria</taxon>
        <taxon>Pseudomonadati</taxon>
        <taxon>Bacteroidota</taxon>
        <taxon>Bacteroidia</taxon>
        <taxon>Bacteroidales</taxon>
        <taxon>Prevotellaceae</taxon>
        <taxon>Segatella</taxon>
    </lineage>
</organism>
<gene>
    <name evidence="6 8" type="primary">menD</name>
    <name evidence="8" type="ORF">ONT16_15240</name>
</gene>
<dbReference type="Proteomes" id="UP001209344">
    <property type="component" value="Unassembled WGS sequence"/>
</dbReference>
<evidence type="ECO:0000256" key="4">
    <source>
        <dbReference type="ARBA" id="ARBA00023052"/>
    </source>
</evidence>
<dbReference type="CDD" id="cd07037">
    <property type="entry name" value="TPP_PYR_MenD"/>
    <property type="match status" value="1"/>
</dbReference>
<dbReference type="GO" id="GO:0000287">
    <property type="term" value="F:magnesium ion binding"/>
    <property type="evidence" value="ECO:0007669"/>
    <property type="project" value="UniProtKB-UniRule"/>
</dbReference>
<keyword evidence="6" id="KW-0474">Menaquinone biosynthesis</keyword>
<dbReference type="PANTHER" id="PTHR42916">
    <property type="entry name" value="2-SUCCINYL-5-ENOLPYRUVYL-6-HYDROXY-3-CYCLOHEXENE-1-CARBOXYLATE SYNTHASE"/>
    <property type="match status" value="1"/>
</dbReference>
<keyword evidence="2 6" id="KW-0479">Metal-binding</keyword>
<comment type="similarity">
    <text evidence="6">Belongs to the TPP enzyme family. MenD subfamily.</text>
</comment>
<dbReference type="AlphaFoldDB" id="A0AAP3BEI7"/>
<evidence type="ECO:0000256" key="1">
    <source>
        <dbReference type="ARBA" id="ARBA00022679"/>
    </source>
</evidence>
<comment type="catalytic activity">
    <reaction evidence="6">
        <text>isochorismate + 2-oxoglutarate + H(+) = 5-enolpyruvoyl-6-hydroxy-2-succinyl-cyclohex-3-ene-1-carboxylate + CO2</text>
        <dbReference type="Rhea" id="RHEA:25593"/>
        <dbReference type="ChEBI" id="CHEBI:15378"/>
        <dbReference type="ChEBI" id="CHEBI:16526"/>
        <dbReference type="ChEBI" id="CHEBI:16810"/>
        <dbReference type="ChEBI" id="CHEBI:29780"/>
        <dbReference type="ChEBI" id="CHEBI:58818"/>
        <dbReference type="EC" id="2.2.1.9"/>
    </reaction>
</comment>
<comment type="cofactor">
    <cofactor evidence="6">
        <name>thiamine diphosphate</name>
        <dbReference type="ChEBI" id="CHEBI:58937"/>
    </cofactor>
    <text evidence="6">Binds 1 thiamine pyrophosphate per subunit.</text>
</comment>
<sequence>MFSNINNVNILTSVLASHGVRRVVVCPGSRNAPIVHNFNEMERITCYPVTDERSAGFVAMGIAMGDSSPFPDPVAVCVTSGSALLNLYPAVCEAYYQKLPIIVISADRPEAWIGQQDGQTLPQANVFGTLVNRSVNLPIISNEEQAWYCERLVNEAIYDCMYRKVGPVHINIQIPEPLYQFTVAELPKVNSVRHVQSNEFKSNVIYMLDFMGAKKPMVVMGQDCPQTRVRAIGYLSSRAVMLVEPTTLNLPDRDCLDSDFKGSPKVVNFDEVLYKVGDDEDYMPDFILYVGGNLVSKRLKQFLRLAAKKGATVWRASADGDYIDTFMHVDKIFQCDVDQMALEMMSYESYSEDNVNAYRERWEKVLLAAKRHASDYEPPFSSMAAVKAFQTAYEALPKDDILESRLVYGNSMAIRLACIYSHYYVHCNRGVNGIEGTLSSAVGLSIYLSESHCSDAKNQQKVFCVLGDLSFFYDQNALWNQNLNGSLRILLLNNGGGAIFAKFKGLKESAAREKLVMAEHCTSAYHICLAQNVAYQNADDMKSLHEGLDWLIHTESDRPMLLEVLTDIETDNQVIEKYYNSFQI</sequence>
<evidence type="ECO:0000256" key="5">
    <source>
        <dbReference type="ARBA" id="ARBA00023211"/>
    </source>
</evidence>
<dbReference type="InterPro" id="IPR004433">
    <property type="entry name" value="MenaQ_synth_MenD"/>
</dbReference>
<dbReference type="PANTHER" id="PTHR42916:SF1">
    <property type="entry name" value="PROTEIN PHYLLO, CHLOROPLASTIC"/>
    <property type="match status" value="1"/>
</dbReference>
<name>A0AAP3BEI7_9BACT</name>
<dbReference type="GO" id="GO:0009234">
    <property type="term" value="P:menaquinone biosynthetic process"/>
    <property type="evidence" value="ECO:0007669"/>
    <property type="project" value="UniProtKB-UniRule"/>
</dbReference>
<dbReference type="EC" id="2.2.1.9" evidence="6"/>
<evidence type="ECO:0000256" key="3">
    <source>
        <dbReference type="ARBA" id="ARBA00022842"/>
    </source>
</evidence>
<dbReference type="GO" id="GO:0030145">
    <property type="term" value="F:manganese ion binding"/>
    <property type="evidence" value="ECO:0007669"/>
    <property type="project" value="UniProtKB-UniRule"/>
</dbReference>
<dbReference type="Gene3D" id="3.40.50.970">
    <property type="match status" value="2"/>
</dbReference>
<dbReference type="HAMAP" id="MF_01659">
    <property type="entry name" value="MenD"/>
    <property type="match status" value="1"/>
</dbReference>
<evidence type="ECO:0000259" key="7">
    <source>
        <dbReference type="Pfam" id="PF02776"/>
    </source>
</evidence>
<dbReference type="InterPro" id="IPR029061">
    <property type="entry name" value="THDP-binding"/>
</dbReference>
<evidence type="ECO:0000313" key="9">
    <source>
        <dbReference type="Proteomes" id="UP001209344"/>
    </source>
</evidence>
<protein>
    <recommendedName>
        <fullName evidence="6">2-succinyl-5-enolpyruvyl-6-hydroxy-3-cyclohexene-1-carboxylate synthase</fullName>
        <shortName evidence="6">SEPHCHC synthase</shortName>
        <ecNumber evidence="6">2.2.1.9</ecNumber>
    </recommendedName>
    <alternativeName>
        <fullName evidence="6">Menaquinone biosynthesis protein MenD</fullName>
    </alternativeName>
</protein>
<dbReference type="InterPro" id="IPR012001">
    <property type="entry name" value="Thiamin_PyroP_enz_TPP-bd_dom"/>
</dbReference>
<dbReference type="GO" id="GO:0070204">
    <property type="term" value="F:2-succinyl-5-enolpyruvyl-6-hydroxy-3-cyclohexene-1-carboxylic-acid synthase activity"/>
    <property type="evidence" value="ECO:0007669"/>
    <property type="project" value="UniProtKB-UniRule"/>
</dbReference>
<comment type="cofactor">
    <cofactor evidence="6">
        <name>Mg(2+)</name>
        <dbReference type="ChEBI" id="CHEBI:18420"/>
    </cofactor>
    <cofactor evidence="6">
        <name>Mn(2+)</name>
        <dbReference type="ChEBI" id="CHEBI:29035"/>
    </cofactor>
</comment>
<comment type="caution">
    <text evidence="8">The sequence shown here is derived from an EMBL/GenBank/DDBJ whole genome shotgun (WGS) entry which is preliminary data.</text>
</comment>
<proteinExistence type="inferred from homology"/>
<evidence type="ECO:0000313" key="8">
    <source>
        <dbReference type="EMBL" id="MCW4129570.1"/>
    </source>
</evidence>
<keyword evidence="1 6" id="KW-0808">Transferase</keyword>
<dbReference type="SUPFAM" id="SSF52518">
    <property type="entry name" value="Thiamin diphosphate-binding fold (THDP-binding)"/>
    <property type="match status" value="2"/>
</dbReference>
<comment type="subunit">
    <text evidence="6">Homodimer.</text>
</comment>
<dbReference type="EMBL" id="JAPDVK010000004">
    <property type="protein sequence ID" value="MCW4129570.1"/>
    <property type="molecule type" value="Genomic_DNA"/>
</dbReference>
<dbReference type="Pfam" id="PF02776">
    <property type="entry name" value="TPP_enzyme_N"/>
    <property type="match status" value="1"/>
</dbReference>
<comment type="pathway">
    <text evidence="6">Quinol/quinone metabolism; menaquinone biosynthesis.</text>
</comment>
<accession>A0AAP3BEI7</accession>
<dbReference type="NCBIfam" id="TIGR00173">
    <property type="entry name" value="menD"/>
    <property type="match status" value="1"/>
</dbReference>
<evidence type="ECO:0000256" key="2">
    <source>
        <dbReference type="ARBA" id="ARBA00022723"/>
    </source>
</evidence>
<reference evidence="8" key="1">
    <citation type="submission" date="2022-11" db="EMBL/GenBank/DDBJ databases">
        <title>Genomic repertoires linked with pathogenic potency of arthritogenic Prevotella copri isolated from the gut of rheumatoid arthritis patients.</title>
        <authorList>
            <person name="Nii T."/>
            <person name="Maeda Y."/>
            <person name="Motooka D."/>
            <person name="Naito M."/>
            <person name="Matsumoto Y."/>
            <person name="Ogawa T."/>
            <person name="Oguro-Igashira E."/>
            <person name="Kishikawa T."/>
            <person name="Yamashita M."/>
            <person name="Koizumi S."/>
            <person name="Kurakawa T."/>
            <person name="Okumura R."/>
            <person name="Kayama H."/>
            <person name="Murakami M."/>
            <person name="Sakaguchi T."/>
            <person name="Das B."/>
            <person name="Nakamura S."/>
            <person name="Okada Y."/>
            <person name="Kumanogoh A."/>
            <person name="Takeda K."/>
        </authorList>
    </citation>
    <scope>NUCLEOTIDE SEQUENCE</scope>
    <source>
        <strain evidence="8">F3-75</strain>
    </source>
</reference>
<dbReference type="RefSeq" id="WP_264967010.1">
    <property type="nucleotide sequence ID" value="NZ_JAPDVK010000004.1"/>
</dbReference>
<dbReference type="GO" id="GO:0030976">
    <property type="term" value="F:thiamine pyrophosphate binding"/>
    <property type="evidence" value="ECO:0007669"/>
    <property type="project" value="UniProtKB-UniRule"/>
</dbReference>
<feature type="domain" description="Thiamine pyrophosphate enzyme N-terminal TPP-binding" evidence="7">
    <location>
        <begin position="9"/>
        <end position="119"/>
    </location>
</feature>
<keyword evidence="3 6" id="KW-0460">Magnesium</keyword>
<evidence type="ECO:0000256" key="6">
    <source>
        <dbReference type="HAMAP-Rule" id="MF_01659"/>
    </source>
</evidence>
<dbReference type="PIRSF" id="PIRSF004983">
    <property type="entry name" value="MenD"/>
    <property type="match status" value="1"/>
</dbReference>
<comment type="function">
    <text evidence="6">Catalyzes the thiamine diphosphate-dependent decarboxylation of 2-oxoglutarate and the subsequent addition of the resulting succinic semialdehyde-thiamine pyrophosphate anion to isochorismate to yield 2-succinyl-5-enolpyruvyl-6-hydroxy-3-cyclohexene-1-carboxylate (SEPHCHC).</text>
</comment>
<comment type="pathway">
    <text evidence="6">Quinol/quinone metabolism; 1,4-dihydroxy-2-naphthoate biosynthesis; 1,4-dihydroxy-2-naphthoate from chorismate: step 2/7.</text>
</comment>
<dbReference type="Gene3D" id="3.40.50.1220">
    <property type="entry name" value="TPP-binding domain"/>
    <property type="match status" value="1"/>
</dbReference>